<name>A0A2S7INW4_9BACT</name>
<accession>A0A2S7INW4</accession>
<reference evidence="2" key="1">
    <citation type="submission" date="2018-02" db="EMBL/GenBank/DDBJ databases">
        <title>Genome sequencing of Solimonas sp. HR-BB.</title>
        <authorList>
            <person name="Lee Y."/>
            <person name="Jeon C.O."/>
        </authorList>
    </citation>
    <scope>NUCLEOTIDE SEQUENCE [LARGE SCALE GENOMIC DNA]</scope>
    <source>
        <strain evidence="2">HR-U</strain>
    </source>
</reference>
<evidence type="ECO:0000313" key="2">
    <source>
        <dbReference type="Proteomes" id="UP000239590"/>
    </source>
</evidence>
<evidence type="ECO:0000313" key="1">
    <source>
        <dbReference type="EMBL" id="PQA59423.1"/>
    </source>
</evidence>
<organism evidence="1 2">
    <name type="scientific">Siphonobacter curvatus</name>
    <dbReference type="NCBI Taxonomy" id="2094562"/>
    <lineage>
        <taxon>Bacteria</taxon>
        <taxon>Pseudomonadati</taxon>
        <taxon>Bacteroidota</taxon>
        <taxon>Cytophagia</taxon>
        <taxon>Cytophagales</taxon>
        <taxon>Cytophagaceae</taxon>
        <taxon>Siphonobacter</taxon>
    </lineage>
</organism>
<protein>
    <submittedName>
        <fullName evidence="1">Uncharacterized protein</fullName>
    </submittedName>
</protein>
<dbReference type="Proteomes" id="UP000239590">
    <property type="component" value="Unassembled WGS sequence"/>
</dbReference>
<comment type="caution">
    <text evidence="1">The sequence shown here is derived from an EMBL/GenBank/DDBJ whole genome shotgun (WGS) entry which is preliminary data.</text>
</comment>
<dbReference type="AlphaFoldDB" id="A0A2S7INW4"/>
<dbReference type="EMBL" id="PTRA01000001">
    <property type="protein sequence ID" value="PQA59423.1"/>
    <property type="molecule type" value="Genomic_DNA"/>
</dbReference>
<gene>
    <name evidence="1" type="ORF">C5O19_07160</name>
</gene>
<proteinExistence type="predicted"/>
<dbReference type="RefSeq" id="WP_104710906.1">
    <property type="nucleotide sequence ID" value="NZ_PTRA01000001.1"/>
</dbReference>
<keyword evidence="2" id="KW-1185">Reference proteome</keyword>
<sequence>MNSEERLIYLQKQIDLFKRENNRLRRKNIKLVSSIEWQNSENEWLWRTVHLQQSEIFKHINMIQLLKDLAFPNN</sequence>